<evidence type="ECO:0000313" key="6">
    <source>
        <dbReference type="Proteomes" id="UP000178385"/>
    </source>
</evidence>
<dbReference type="InterPro" id="IPR042105">
    <property type="entry name" value="Ribosomal_bL31_sf"/>
</dbReference>
<dbReference type="Proteomes" id="UP000178385">
    <property type="component" value="Unassembled WGS sequence"/>
</dbReference>
<dbReference type="EMBL" id="MHIG01000012">
    <property type="protein sequence ID" value="OGY47608.1"/>
    <property type="molecule type" value="Genomic_DNA"/>
</dbReference>
<evidence type="ECO:0000256" key="2">
    <source>
        <dbReference type="ARBA" id="ARBA00023274"/>
    </source>
</evidence>
<dbReference type="PRINTS" id="PR01249">
    <property type="entry name" value="RIBOSOMALL31"/>
</dbReference>
<dbReference type="Gene3D" id="4.10.830.30">
    <property type="entry name" value="Ribosomal protein L31"/>
    <property type="match status" value="1"/>
</dbReference>
<keyword evidence="2 3" id="KW-0687">Ribonucleoprotein</keyword>
<dbReference type="InterPro" id="IPR034704">
    <property type="entry name" value="Ribosomal_bL28/bL31-like_sf"/>
</dbReference>
<feature type="compositionally biased region" description="Basic and acidic residues" evidence="4">
    <location>
        <begin position="97"/>
        <end position="107"/>
    </location>
</feature>
<dbReference type="NCBIfam" id="TIGR00105">
    <property type="entry name" value="L31"/>
    <property type="match status" value="1"/>
</dbReference>
<dbReference type="GO" id="GO:0005840">
    <property type="term" value="C:ribosome"/>
    <property type="evidence" value="ECO:0007669"/>
    <property type="project" value="UniProtKB-KW"/>
</dbReference>
<evidence type="ECO:0000256" key="3">
    <source>
        <dbReference type="RuleBase" id="RU000564"/>
    </source>
</evidence>
<organism evidence="5 6">
    <name type="scientific">Candidatus Buchananbacteria bacterium RIFCSPHIGHO2_01_FULL_47_11b</name>
    <dbReference type="NCBI Taxonomy" id="1797537"/>
    <lineage>
        <taxon>Bacteria</taxon>
        <taxon>Candidatus Buchananiibacteriota</taxon>
    </lineage>
</organism>
<dbReference type="Pfam" id="PF01197">
    <property type="entry name" value="Ribosomal_L31"/>
    <property type="match status" value="1"/>
</dbReference>
<gene>
    <name evidence="5" type="ORF">A2840_00265</name>
</gene>
<name>A0A1G1Y5M5_9BACT</name>
<proteinExistence type="inferred from homology"/>
<comment type="caution">
    <text evidence="5">The sequence shown here is derived from an EMBL/GenBank/DDBJ whole genome shotgun (WGS) entry which is preliminary data.</text>
</comment>
<dbReference type="NCBIfam" id="NF000612">
    <property type="entry name" value="PRK00019.1"/>
    <property type="match status" value="1"/>
</dbReference>
<evidence type="ECO:0000256" key="1">
    <source>
        <dbReference type="ARBA" id="ARBA00022980"/>
    </source>
</evidence>
<protein>
    <recommendedName>
        <fullName evidence="3">50S ribosomal protein L31</fullName>
    </recommendedName>
</protein>
<feature type="compositionally biased region" description="Basic residues" evidence="4">
    <location>
        <begin position="79"/>
        <end position="96"/>
    </location>
</feature>
<dbReference type="GO" id="GO:0003735">
    <property type="term" value="F:structural constituent of ribosome"/>
    <property type="evidence" value="ECO:0007669"/>
    <property type="project" value="InterPro"/>
</dbReference>
<evidence type="ECO:0000313" key="5">
    <source>
        <dbReference type="EMBL" id="OGY47608.1"/>
    </source>
</evidence>
<dbReference type="PANTHER" id="PTHR33280">
    <property type="entry name" value="50S RIBOSOMAL PROTEIN L31, CHLOROPLASTIC"/>
    <property type="match status" value="1"/>
</dbReference>
<dbReference type="GO" id="GO:0006412">
    <property type="term" value="P:translation"/>
    <property type="evidence" value="ECO:0007669"/>
    <property type="project" value="InterPro"/>
</dbReference>
<accession>A0A1G1Y5M5</accession>
<reference evidence="5 6" key="1">
    <citation type="journal article" date="2016" name="Nat. Commun.">
        <title>Thousands of microbial genomes shed light on interconnected biogeochemical processes in an aquifer system.</title>
        <authorList>
            <person name="Anantharaman K."/>
            <person name="Brown C.T."/>
            <person name="Hug L.A."/>
            <person name="Sharon I."/>
            <person name="Castelle C.J."/>
            <person name="Probst A.J."/>
            <person name="Thomas B.C."/>
            <person name="Singh A."/>
            <person name="Wilkins M.J."/>
            <person name="Karaoz U."/>
            <person name="Brodie E.L."/>
            <person name="Williams K.H."/>
            <person name="Hubbard S.S."/>
            <person name="Banfield J.F."/>
        </authorList>
    </citation>
    <scope>NUCLEOTIDE SEQUENCE [LARGE SCALE GENOMIC DNA]</scope>
</reference>
<dbReference type="InterPro" id="IPR002150">
    <property type="entry name" value="Ribosomal_bL31"/>
</dbReference>
<comment type="similarity">
    <text evidence="3">Belongs to the bacterial ribosomal protein bL31 family.</text>
</comment>
<dbReference type="AlphaFoldDB" id="A0A1G1Y5M5"/>
<sequence length="107" mass="12038">MKKDTPATSTIEYHTNAKVTCACGNTFTVGSTKAELNIEICSLCHPFYTGKQKLVDTARRIEKFQERAAKMEQTAAERKGRKSKRVRATSRKKEAKKVKVEKNSGEK</sequence>
<feature type="region of interest" description="Disordered" evidence="4">
    <location>
        <begin position="72"/>
        <end position="107"/>
    </location>
</feature>
<dbReference type="SUPFAM" id="SSF143800">
    <property type="entry name" value="L28p-like"/>
    <property type="match status" value="1"/>
</dbReference>
<dbReference type="GO" id="GO:1990904">
    <property type="term" value="C:ribonucleoprotein complex"/>
    <property type="evidence" value="ECO:0007669"/>
    <property type="project" value="UniProtKB-KW"/>
</dbReference>
<keyword evidence="1 3" id="KW-0689">Ribosomal protein</keyword>
<dbReference type="PANTHER" id="PTHR33280:SF1">
    <property type="entry name" value="LARGE RIBOSOMAL SUBUNIT PROTEIN BL31C"/>
    <property type="match status" value="1"/>
</dbReference>
<evidence type="ECO:0000256" key="4">
    <source>
        <dbReference type="SAM" id="MobiDB-lite"/>
    </source>
</evidence>